<evidence type="ECO:0000256" key="3">
    <source>
        <dbReference type="ARBA" id="ARBA00022617"/>
    </source>
</evidence>
<dbReference type="InterPro" id="IPR002397">
    <property type="entry name" value="Cyt_P450_B"/>
</dbReference>
<comment type="caution">
    <text evidence="9">The sequence shown here is derived from an EMBL/GenBank/DDBJ whole genome shotgun (WGS) entry which is preliminary data.</text>
</comment>
<dbReference type="Pfam" id="PF00067">
    <property type="entry name" value="p450"/>
    <property type="match status" value="1"/>
</dbReference>
<organism evidence="9 10">
    <name type="scientific">Mycolicibacter sinensis (strain JDM601)</name>
    <name type="common">Mycobacterium sinense</name>
    <dbReference type="NCBI Taxonomy" id="875328"/>
    <lineage>
        <taxon>Bacteria</taxon>
        <taxon>Bacillati</taxon>
        <taxon>Actinomycetota</taxon>
        <taxon>Actinomycetes</taxon>
        <taxon>Mycobacteriales</taxon>
        <taxon>Mycobacteriaceae</taxon>
        <taxon>Mycolicibacter</taxon>
    </lineage>
</organism>
<accession>A0A1A3U0Q6</accession>
<evidence type="ECO:0000256" key="7">
    <source>
        <dbReference type="ARBA" id="ARBA00023033"/>
    </source>
</evidence>
<dbReference type="EMBL" id="LZMF01000057">
    <property type="protein sequence ID" value="OBK88465.1"/>
    <property type="molecule type" value="Genomic_DNA"/>
</dbReference>
<dbReference type="PRINTS" id="PR00385">
    <property type="entry name" value="P450"/>
</dbReference>
<evidence type="ECO:0000256" key="6">
    <source>
        <dbReference type="ARBA" id="ARBA00023004"/>
    </source>
</evidence>
<dbReference type="PANTHER" id="PTHR46696">
    <property type="entry name" value="P450, PUTATIVE (EUROFUNG)-RELATED"/>
    <property type="match status" value="1"/>
</dbReference>
<evidence type="ECO:0000256" key="4">
    <source>
        <dbReference type="ARBA" id="ARBA00022723"/>
    </source>
</evidence>
<dbReference type="Gene3D" id="1.10.630.10">
    <property type="entry name" value="Cytochrome P450"/>
    <property type="match status" value="1"/>
</dbReference>
<dbReference type="FunFam" id="1.10.630.10:FF:000018">
    <property type="entry name" value="Cytochrome P450 monooxygenase"/>
    <property type="match status" value="1"/>
</dbReference>
<dbReference type="GO" id="GO:0005506">
    <property type="term" value="F:iron ion binding"/>
    <property type="evidence" value="ECO:0007669"/>
    <property type="project" value="InterPro"/>
</dbReference>
<evidence type="ECO:0000256" key="5">
    <source>
        <dbReference type="ARBA" id="ARBA00023002"/>
    </source>
</evidence>
<keyword evidence="4 8" id="KW-0479">Metal-binding</keyword>
<dbReference type="GO" id="GO:0020037">
    <property type="term" value="F:heme binding"/>
    <property type="evidence" value="ECO:0007669"/>
    <property type="project" value="InterPro"/>
</dbReference>
<keyword evidence="3 8" id="KW-0349">Heme</keyword>
<dbReference type="InterPro" id="IPR001128">
    <property type="entry name" value="Cyt_P450"/>
</dbReference>
<dbReference type="PRINTS" id="PR00359">
    <property type="entry name" value="BP450"/>
</dbReference>
<evidence type="ECO:0000313" key="9">
    <source>
        <dbReference type="EMBL" id="OBK88465.1"/>
    </source>
</evidence>
<sequence>MPDQDATTTTQFDPFTPVLDPYTPLGEAAARCPVLTAPGGALVITGSQNVSAVFKDSESFLNELRPPEPGTQPSLVHLDGAEHSRMRKLVVKAFTPRAVKKLEAPTYAMAHELIDGFVTRGTANLCAEFAFLLPAMVIAELVGIPEGDRSTFVRWADDAITAAGPGSSGYAESDPDLRAYVLDIIDRRRTAPGEDLLSHLIQVHDGDDHLTTDELVALVRMLILAGTDTTANLIGSMLHQLLSVPSRWQRLIAEPTLIPNVVEETLRFDPPLYWVPRKAAADTELAGITIPSGTLVCNAVGHANRDVTGLERPFEWDMDRPAARNRTHQTFGFGEHFCIGSSLARLEASIALEVLLERLPDLALADGYVYQPHGPLMMRGVKSMPVVFSAGSPR</sequence>
<dbReference type="InterPro" id="IPR017972">
    <property type="entry name" value="Cyt_P450_CS"/>
</dbReference>
<evidence type="ECO:0000313" key="10">
    <source>
        <dbReference type="Proteomes" id="UP000093759"/>
    </source>
</evidence>
<evidence type="ECO:0008006" key="11">
    <source>
        <dbReference type="Google" id="ProtNLM"/>
    </source>
</evidence>
<evidence type="ECO:0000256" key="1">
    <source>
        <dbReference type="ARBA" id="ARBA00001971"/>
    </source>
</evidence>
<proteinExistence type="inferred from homology"/>
<keyword evidence="7 8" id="KW-0503">Monooxygenase</keyword>
<dbReference type="SUPFAM" id="SSF48264">
    <property type="entry name" value="Cytochrome P450"/>
    <property type="match status" value="1"/>
</dbReference>
<evidence type="ECO:0000256" key="8">
    <source>
        <dbReference type="RuleBase" id="RU000461"/>
    </source>
</evidence>
<reference evidence="10" key="1">
    <citation type="submission" date="2016-06" db="EMBL/GenBank/DDBJ databases">
        <authorList>
            <person name="Sutton G."/>
            <person name="Brinkac L."/>
            <person name="Sanka R."/>
            <person name="Adams M."/>
            <person name="Lau E."/>
            <person name="Garcia-Basteiro A."/>
            <person name="Lopez-Varela E."/>
            <person name="Palencia S."/>
        </authorList>
    </citation>
    <scope>NUCLEOTIDE SEQUENCE [LARGE SCALE GENOMIC DNA]</scope>
    <source>
        <strain evidence="10">1274684.2</strain>
    </source>
</reference>
<comment type="similarity">
    <text evidence="2 8">Belongs to the cytochrome P450 family.</text>
</comment>
<dbReference type="GO" id="GO:0016705">
    <property type="term" value="F:oxidoreductase activity, acting on paired donors, with incorporation or reduction of molecular oxygen"/>
    <property type="evidence" value="ECO:0007669"/>
    <property type="project" value="InterPro"/>
</dbReference>
<keyword evidence="6 8" id="KW-0408">Iron</keyword>
<dbReference type="PANTHER" id="PTHR46696:SF6">
    <property type="entry name" value="P450, PUTATIVE (EUROFUNG)-RELATED"/>
    <property type="match status" value="1"/>
</dbReference>
<dbReference type="PROSITE" id="PS00086">
    <property type="entry name" value="CYTOCHROME_P450"/>
    <property type="match status" value="1"/>
</dbReference>
<name>A0A1A3U0Q6_MYCSD</name>
<keyword evidence="5 8" id="KW-0560">Oxidoreductase</keyword>
<dbReference type="InterPro" id="IPR036396">
    <property type="entry name" value="Cyt_P450_sf"/>
</dbReference>
<gene>
    <name evidence="9" type="ORF">A5648_01345</name>
</gene>
<evidence type="ECO:0000256" key="2">
    <source>
        <dbReference type="ARBA" id="ARBA00010617"/>
    </source>
</evidence>
<dbReference type="GO" id="GO:0004497">
    <property type="term" value="F:monooxygenase activity"/>
    <property type="evidence" value="ECO:0007669"/>
    <property type="project" value="UniProtKB-KW"/>
</dbReference>
<dbReference type="AlphaFoldDB" id="A0A1A3U0Q6"/>
<dbReference type="CDD" id="cd20625">
    <property type="entry name" value="CYP164-like"/>
    <property type="match status" value="1"/>
</dbReference>
<protein>
    <recommendedName>
        <fullName evidence="11">Cytochrome P450</fullName>
    </recommendedName>
</protein>
<comment type="cofactor">
    <cofactor evidence="1">
        <name>heme</name>
        <dbReference type="ChEBI" id="CHEBI:30413"/>
    </cofactor>
</comment>
<dbReference type="Proteomes" id="UP000093759">
    <property type="component" value="Unassembled WGS sequence"/>
</dbReference>